<dbReference type="Proteomes" id="UP000502699">
    <property type="component" value="Chromosome"/>
</dbReference>
<feature type="domain" description="DUF2760" evidence="2">
    <location>
        <begin position="45"/>
        <end position="167"/>
    </location>
</feature>
<dbReference type="EMBL" id="CP048029">
    <property type="protein sequence ID" value="QIK39158.1"/>
    <property type="molecule type" value="Genomic_DNA"/>
</dbReference>
<dbReference type="Pfam" id="PF10816">
    <property type="entry name" value="DUF2760"/>
    <property type="match status" value="1"/>
</dbReference>
<reference evidence="4" key="1">
    <citation type="submission" date="2020-01" db="EMBL/GenBank/DDBJ databases">
        <title>Caldichromatium gen. nov., sp. nov., a thermophilic purple sulfur bacterium member of the family Chromatiaceae isolated from Nakabusa hot spring, Japan.</title>
        <authorList>
            <person name="Saini M.K."/>
            <person name="Hanada S."/>
            <person name="Tank M."/>
        </authorList>
    </citation>
    <scope>NUCLEOTIDE SEQUENCE [LARGE SCALE GENOMIC DNA]</scope>
    <source>
        <strain evidence="4">No.7</strain>
    </source>
</reference>
<evidence type="ECO:0000256" key="1">
    <source>
        <dbReference type="SAM" id="MobiDB-lite"/>
    </source>
</evidence>
<name>A0A6G7VH32_9GAMM</name>
<accession>A0A6G7VH32</accession>
<gene>
    <name evidence="3" type="ORF">GWK36_07930</name>
</gene>
<dbReference type="KEGG" id="cjap:GWK36_07930"/>
<sequence length="168" mass="18211">MRILPDPGFAQTAAGLLDGTQSTPTQPVAPPPPPAAARLLQESLPDSALILLSLLQKEGRFVDFIQEDIRLYSDEEVGRGARVVHQGCRRIIAEYFTLAPVRAEPEGSRITLEPGFDASAIRPTGNLVGNPPFTGTLAHRGWRVIEIRLPKIVSSHDPHIIAAAEIEL</sequence>
<dbReference type="InterPro" id="IPR021212">
    <property type="entry name" value="DUF2760"/>
</dbReference>
<keyword evidence="4" id="KW-1185">Reference proteome</keyword>
<evidence type="ECO:0000313" key="4">
    <source>
        <dbReference type="Proteomes" id="UP000502699"/>
    </source>
</evidence>
<evidence type="ECO:0000313" key="3">
    <source>
        <dbReference type="EMBL" id="QIK39158.1"/>
    </source>
</evidence>
<organism evidence="3 4">
    <name type="scientific">Caldichromatium japonicum</name>
    <dbReference type="NCBI Taxonomy" id="2699430"/>
    <lineage>
        <taxon>Bacteria</taxon>
        <taxon>Pseudomonadati</taxon>
        <taxon>Pseudomonadota</taxon>
        <taxon>Gammaproteobacteria</taxon>
        <taxon>Chromatiales</taxon>
        <taxon>Chromatiaceae</taxon>
        <taxon>Caldichromatium</taxon>
    </lineage>
</organism>
<feature type="region of interest" description="Disordered" evidence="1">
    <location>
        <begin position="13"/>
        <end position="33"/>
    </location>
</feature>
<proteinExistence type="predicted"/>
<protein>
    <submittedName>
        <fullName evidence="3">DUF2760 domain-containing protein</fullName>
    </submittedName>
</protein>
<evidence type="ECO:0000259" key="2">
    <source>
        <dbReference type="Pfam" id="PF10816"/>
    </source>
</evidence>
<dbReference type="AlphaFoldDB" id="A0A6G7VH32"/>